<dbReference type="SUPFAM" id="SSF51569">
    <property type="entry name" value="Aldolase"/>
    <property type="match status" value="1"/>
</dbReference>
<organism evidence="1 2">
    <name type="scientific">Corynebacterium ammoniagenes</name>
    <name type="common">Brevibacterium ammoniagenes</name>
    <dbReference type="NCBI Taxonomy" id="1697"/>
    <lineage>
        <taxon>Bacteria</taxon>
        <taxon>Bacillati</taxon>
        <taxon>Actinomycetota</taxon>
        <taxon>Actinomycetes</taxon>
        <taxon>Mycobacteriales</taxon>
        <taxon>Corynebacteriaceae</taxon>
        <taxon>Corynebacterium</taxon>
    </lineage>
</organism>
<name>A0AAV5G5P4_CORAM</name>
<protein>
    <recommendedName>
        <fullName evidence="3">Deoxyribose-phosphate aldolase</fullName>
    </recommendedName>
</protein>
<accession>A0AAV5G5P4</accession>
<reference evidence="1" key="1">
    <citation type="submission" date="2021-12" db="EMBL/GenBank/DDBJ databases">
        <title>Draft genome sequence of Corynebacterium ammoniagenes strain T-723.</title>
        <authorList>
            <person name="Matsuzawa M."/>
            <person name="Hiratani M."/>
            <person name="Abe I."/>
            <person name="Tsuji Y."/>
            <person name="Nakamura J."/>
        </authorList>
    </citation>
    <scope>NUCLEOTIDE SEQUENCE</scope>
    <source>
        <strain evidence="1">T-723</strain>
    </source>
</reference>
<dbReference type="RefSeq" id="WP_003846781.1">
    <property type="nucleotide sequence ID" value="NZ_BQKK01000001.1"/>
</dbReference>
<comment type="caution">
    <text evidence="1">The sequence shown here is derived from an EMBL/GenBank/DDBJ whole genome shotgun (WGS) entry which is preliminary data.</text>
</comment>
<evidence type="ECO:0000313" key="2">
    <source>
        <dbReference type="Proteomes" id="UP001054925"/>
    </source>
</evidence>
<dbReference type="EMBL" id="BQKK01000001">
    <property type="protein sequence ID" value="GJN41530.1"/>
    <property type="molecule type" value="Genomic_DNA"/>
</dbReference>
<dbReference type="Gene3D" id="3.20.20.70">
    <property type="entry name" value="Aldolase class I"/>
    <property type="match status" value="1"/>
</dbReference>
<evidence type="ECO:0008006" key="3">
    <source>
        <dbReference type="Google" id="ProtNLM"/>
    </source>
</evidence>
<proteinExistence type="predicted"/>
<gene>
    <name evidence="1" type="ORF">CAT723_00090</name>
</gene>
<dbReference type="AlphaFoldDB" id="A0AAV5G5P4"/>
<evidence type="ECO:0000313" key="1">
    <source>
        <dbReference type="EMBL" id="GJN41530.1"/>
    </source>
</evidence>
<dbReference type="InterPro" id="IPR013785">
    <property type="entry name" value="Aldolase_TIM"/>
</dbReference>
<sequence>MPEFHALSLLGVSVQQLTQSVKQLSALPHIGEQRIRLVVDPTQVTTAAQLVKEGQLPAIIVSVAGYPTGRHHTLIKASEARLAVQSGAEEMWVSVDESIEDSNTHLSELITIREACPDPIELGLVANGDDETPSGTQAAVQAASLAGFQRIIVKRDAPELVDAAAPLEVHVVDL</sequence>
<dbReference type="Proteomes" id="UP001054925">
    <property type="component" value="Unassembled WGS sequence"/>
</dbReference>